<dbReference type="InterPro" id="IPR013088">
    <property type="entry name" value="Znf_NHR/GATA"/>
</dbReference>
<dbReference type="EMBL" id="AJWJ01000623">
    <property type="protein sequence ID" value="KAF2069642.1"/>
    <property type="molecule type" value="Genomic_DNA"/>
</dbReference>
<name>A0A8J4PKT7_9MYCE</name>
<evidence type="ECO:0000256" key="4">
    <source>
        <dbReference type="PROSITE-ProRule" id="PRU00094"/>
    </source>
</evidence>
<dbReference type="GO" id="GO:0008270">
    <property type="term" value="F:zinc ion binding"/>
    <property type="evidence" value="ECO:0007669"/>
    <property type="project" value="UniProtKB-KW"/>
</dbReference>
<feature type="region of interest" description="Disordered" evidence="5">
    <location>
        <begin position="205"/>
        <end position="260"/>
    </location>
</feature>
<dbReference type="InterPro" id="IPR051140">
    <property type="entry name" value="GATA_TF"/>
</dbReference>
<feature type="region of interest" description="Disordered" evidence="5">
    <location>
        <begin position="284"/>
        <end position="348"/>
    </location>
</feature>
<evidence type="ECO:0000313" key="8">
    <source>
        <dbReference type="Proteomes" id="UP000695562"/>
    </source>
</evidence>
<evidence type="ECO:0000256" key="3">
    <source>
        <dbReference type="ARBA" id="ARBA00022833"/>
    </source>
</evidence>
<reference evidence="7" key="1">
    <citation type="submission" date="2020-01" db="EMBL/GenBank/DDBJ databases">
        <title>Development of genomics and gene disruption for Polysphondylium violaceum indicates a role for the polyketide synthase stlB in stalk morphogenesis.</title>
        <authorList>
            <person name="Narita B."/>
            <person name="Kawabe Y."/>
            <person name="Kin K."/>
            <person name="Saito T."/>
            <person name="Gibbs R."/>
            <person name="Kuspa A."/>
            <person name="Muzny D."/>
            <person name="Queller D."/>
            <person name="Richards S."/>
            <person name="Strassman J."/>
            <person name="Sucgang R."/>
            <person name="Worley K."/>
            <person name="Schaap P."/>
        </authorList>
    </citation>
    <scope>NUCLEOTIDE SEQUENCE</scope>
    <source>
        <strain evidence="7">QSvi11</strain>
    </source>
</reference>
<keyword evidence="3" id="KW-0862">Zinc</keyword>
<dbReference type="InterPro" id="IPR000679">
    <property type="entry name" value="Znf_GATA"/>
</dbReference>
<dbReference type="Pfam" id="PF00320">
    <property type="entry name" value="GATA"/>
    <property type="match status" value="1"/>
</dbReference>
<feature type="domain" description="GATA-type" evidence="6">
    <location>
        <begin position="391"/>
        <end position="426"/>
    </location>
</feature>
<evidence type="ECO:0000256" key="2">
    <source>
        <dbReference type="ARBA" id="ARBA00022771"/>
    </source>
</evidence>
<accession>A0A8J4PKT7</accession>
<evidence type="ECO:0000256" key="5">
    <source>
        <dbReference type="SAM" id="MobiDB-lite"/>
    </source>
</evidence>
<keyword evidence="1" id="KW-0479">Metal-binding</keyword>
<keyword evidence="2 4" id="KW-0863">Zinc-finger</keyword>
<evidence type="ECO:0000256" key="1">
    <source>
        <dbReference type="ARBA" id="ARBA00022723"/>
    </source>
</evidence>
<keyword evidence="8" id="KW-1185">Reference proteome</keyword>
<dbReference type="CDD" id="cd00202">
    <property type="entry name" value="ZnF_GATA"/>
    <property type="match status" value="1"/>
</dbReference>
<dbReference type="SMART" id="SM00401">
    <property type="entry name" value="ZnF_GATA"/>
    <property type="match status" value="1"/>
</dbReference>
<dbReference type="Gene3D" id="3.30.50.10">
    <property type="entry name" value="Erythroid Transcription Factor GATA-1, subunit A"/>
    <property type="match status" value="1"/>
</dbReference>
<dbReference type="SUPFAM" id="SSF57716">
    <property type="entry name" value="Glucocorticoid receptor-like (DNA-binding domain)"/>
    <property type="match status" value="1"/>
</dbReference>
<sequence length="454" mass="49491">MTSSSLLYTSHPSLTNVMSTCNINNNNNNNMNNSINSSLNSSNGINNPLNSSNGFDISNIDQCLKHCGCRNPKELIQLIRSDAIENIELSWPDDMGLWFVNVIKSHEVSLQNLVEGIKVTGQILLVDPTSARFDLSKKQKTILIRCSNINRYSSSSSSSSSSDDDYEEEEELDGEVVKSPQSKFSLLLDESEKLRKSFKSSAPAFFKPKNSSGGGGNSSPSSPPTKALKYHQSGAAGGTHERYTGKRSSSNNYTATATNQQDQDLDASWIEDMKKNNRIELVPDLSSPFYSSNGMTDSGCSKRSPSPLLGGSSCLSSSSGSSSPGLPIETTDSPPGVVSNSGSATPDLTTVDSAERAILEGQIHLPPLLRPRQYHACKIPKEDRPSKRRKNHTSLFCRHCGTTDTPEWRRGPDGRKSLCNACGLHYSKLVKRENMAVPQLSRTFDISELLNPTD</sequence>
<protein>
    <recommendedName>
        <fullName evidence="6">GATA-type domain-containing protein</fullName>
    </recommendedName>
</protein>
<feature type="compositionally biased region" description="Polar residues" evidence="5">
    <location>
        <begin position="288"/>
        <end position="303"/>
    </location>
</feature>
<dbReference type="GO" id="GO:0006355">
    <property type="term" value="P:regulation of DNA-templated transcription"/>
    <property type="evidence" value="ECO:0007669"/>
    <property type="project" value="InterPro"/>
</dbReference>
<feature type="compositionally biased region" description="Polar residues" evidence="5">
    <location>
        <begin position="330"/>
        <end position="348"/>
    </location>
</feature>
<dbReference type="PANTHER" id="PTHR45658">
    <property type="entry name" value="GATA TRANSCRIPTION FACTOR"/>
    <property type="match status" value="1"/>
</dbReference>
<dbReference type="PROSITE" id="PS50114">
    <property type="entry name" value="GATA_ZN_FINGER_2"/>
    <property type="match status" value="1"/>
</dbReference>
<gene>
    <name evidence="7" type="ORF">CYY_009036</name>
</gene>
<feature type="compositionally biased region" description="Low complexity" evidence="5">
    <location>
        <begin position="152"/>
        <end position="161"/>
    </location>
</feature>
<evidence type="ECO:0000259" key="6">
    <source>
        <dbReference type="PROSITE" id="PS50114"/>
    </source>
</evidence>
<proteinExistence type="predicted"/>
<dbReference type="Proteomes" id="UP000695562">
    <property type="component" value="Unassembled WGS sequence"/>
</dbReference>
<feature type="compositionally biased region" description="Polar residues" evidence="5">
    <location>
        <begin position="246"/>
        <end position="260"/>
    </location>
</feature>
<dbReference type="AlphaFoldDB" id="A0A8J4PKT7"/>
<evidence type="ECO:0000313" key="7">
    <source>
        <dbReference type="EMBL" id="KAF2069642.1"/>
    </source>
</evidence>
<dbReference type="PANTHER" id="PTHR45658:SF75">
    <property type="entry name" value="GATA ZINC FINGER DOMAIN-CONTAINING PROTEIN 9"/>
    <property type="match status" value="1"/>
</dbReference>
<feature type="compositionally biased region" description="Low complexity" evidence="5">
    <location>
        <begin position="304"/>
        <end position="327"/>
    </location>
</feature>
<dbReference type="GO" id="GO:0043565">
    <property type="term" value="F:sequence-specific DNA binding"/>
    <property type="evidence" value="ECO:0007669"/>
    <property type="project" value="InterPro"/>
</dbReference>
<dbReference type="PROSITE" id="PS00344">
    <property type="entry name" value="GATA_ZN_FINGER_1"/>
    <property type="match status" value="1"/>
</dbReference>
<feature type="region of interest" description="Disordered" evidence="5">
    <location>
        <begin position="152"/>
        <end position="178"/>
    </location>
</feature>
<dbReference type="OrthoDB" id="2162994at2759"/>
<feature type="compositionally biased region" description="Acidic residues" evidence="5">
    <location>
        <begin position="162"/>
        <end position="174"/>
    </location>
</feature>
<comment type="caution">
    <text evidence="7">The sequence shown here is derived from an EMBL/GenBank/DDBJ whole genome shotgun (WGS) entry which is preliminary data.</text>
</comment>
<organism evidence="7 8">
    <name type="scientific">Polysphondylium violaceum</name>
    <dbReference type="NCBI Taxonomy" id="133409"/>
    <lineage>
        <taxon>Eukaryota</taxon>
        <taxon>Amoebozoa</taxon>
        <taxon>Evosea</taxon>
        <taxon>Eumycetozoa</taxon>
        <taxon>Dictyostelia</taxon>
        <taxon>Dictyosteliales</taxon>
        <taxon>Dictyosteliaceae</taxon>
        <taxon>Polysphondylium</taxon>
    </lineage>
</organism>